<keyword evidence="5 7" id="KW-0472">Membrane</keyword>
<dbReference type="InterPro" id="IPR001734">
    <property type="entry name" value="Na/solute_symporter"/>
</dbReference>
<dbReference type="EMBL" id="BLYJ01000013">
    <property type="protein sequence ID" value="GFO88117.1"/>
    <property type="molecule type" value="Genomic_DNA"/>
</dbReference>
<feature type="transmembrane region" description="Helical" evidence="7">
    <location>
        <begin position="393"/>
        <end position="413"/>
    </location>
</feature>
<feature type="transmembrane region" description="Helical" evidence="7">
    <location>
        <begin position="75"/>
        <end position="94"/>
    </location>
</feature>
<evidence type="ECO:0000256" key="4">
    <source>
        <dbReference type="ARBA" id="ARBA00022989"/>
    </source>
</evidence>
<feature type="transmembrane region" description="Helical" evidence="7">
    <location>
        <begin position="475"/>
        <end position="495"/>
    </location>
</feature>
<comment type="caution">
    <text evidence="8">The sequence shown here is derived from an EMBL/GenBank/DDBJ whole genome shotgun (WGS) entry which is preliminary data.</text>
</comment>
<evidence type="ECO:0000256" key="6">
    <source>
        <dbReference type="RuleBase" id="RU362091"/>
    </source>
</evidence>
<dbReference type="Pfam" id="PF00474">
    <property type="entry name" value="SSF"/>
    <property type="match status" value="1"/>
</dbReference>
<reference evidence="8 9" key="1">
    <citation type="submission" date="2020-06" db="EMBL/GenBank/DDBJ databases">
        <title>Characterization of fructooligosaccharide metabolism and fructooligosaccharide-degrading enzymes in human commensal butyrate producers.</title>
        <authorList>
            <person name="Tanno H."/>
            <person name="Fujii T."/>
            <person name="Hirano K."/>
            <person name="Maeno S."/>
            <person name="Tonozuka T."/>
            <person name="Sakamoto M."/>
            <person name="Ohkuma M."/>
            <person name="Tochio T."/>
            <person name="Endo A."/>
        </authorList>
    </citation>
    <scope>NUCLEOTIDE SEQUENCE [LARGE SCALE GENOMIC DNA]</scope>
    <source>
        <strain evidence="8 9">JCM 31056</strain>
    </source>
</reference>
<feature type="transmembrane region" description="Helical" evidence="7">
    <location>
        <begin position="191"/>
        <end position="211"/>
    </location>
</feature>
<dbReference type="InterPro" id="IPR038377">
    <property type="entry name" value="Na/Glc_symporter_sf"/>
</dbReference>
<dbReference type="NCBIfam" id="TIGR00813">
    <property type="entry name" value="sss"/>
    <property type="match status" value="1"/>
</dbReference>
<feature type="transmembrane region" description="Helical" evidence="7">
    <location>
        <begin position="342"/>
        <end position="362"/>
    </location>
</feature>
<accession>A0ABQ1DZI8</accession>
<evidence type="ECO:0000256" key="3">
    <source>
        <dbReference type="ARBA" id="ARBA00022692"/>
    </source>
</evidence>
<evidence type="ECO:0000313" key="8">
    <source>
        <dbReference type="EMBL" id="GFO88117.1"/>
    </source>
</evidence>
<feature type="transmembrane region" description="Helical" evidence="7">
    <location>
        <begin position="287"/>
        <end position="312"/>
    </location>
</feature>
<gene>
    <name evidence="8" type="primary">yidK_2</name>
    <name evidence="8" type="ORF">BUFA31_12810</name>
</gene>
<feature type="transmembrane region" description="Helical" evidence="7">
    <location>
        <begin position="33"/>
        <end position="55"/>
    </location>
</feature>
<feature type="transmembrane region" description="Helical" evidence="7">
    <location>
        <begin position="419"/>
        <end position="439"/>
    </location>
</feature>
<dbReference type="Gene3D" id="1.20.1730.10">
    <property type="entry name" value="Sodium/glucose cotransporter"/>
    <property type="match status" value="1"/>
</dbReference>
<proteinExistence type="inferred from homology"/>
<comment type="subcellular location">
    <subcellularLocation>
        <location evidence="1">Membrane</location>
        <topology evidence="1">Multi-pass membrane protein</topology>
    </subcellularLocation>
</comment>
<organism evidence="8 9">
    <name type="scientific">Butyricicoccus faecihominis</name>
    <dbReference type="NCBI Taxonomy" id="1712515"/>
    <lineage>
        <taxon>Bacteria</taxon>
        <taxon>Bacillati</taxon>
        <taxon>Bacillota</taxon>
        <taxon>Clostridia</taxon>
        <taxon>Eubacteriales</taxon>
        <taxon>Butyricicoccaceae</taxon>
        <taxon>Butyricicoccus</taxon>
    </lineage>
</organism>
<name>A0ABQ1DZI8_9FIRM</name>
<evidence type="ECO:0000256" key="2">
    <source>
        <dbReference type="ARBA" id="ARBA00006434"/>
    </source>
</evidence>
<keyword evidence="9" id="KW-1185">Reference proteome</keyword>
<sequence length="543" mass="58623">MAFTVATFIAFTVLVAVLSWWKTRDDDLSTKEGYFLAGRGLPGIVIAGSLMMTNLSAEQLVGTNGQAFAGNMSTMAWEATSAFALIVLAFVFLPKLLRGGIATIPEFFEMRYDTFTMRLFSLLFLIAYVVTMLPTILYSGAVALVKIFDLESMFGISYFSAITIICIGTGIIGMCYAVFGGLKAVAYSDTINGVGLIIGGFAIPILGILALGKLDGGGFMAGLDHLISATPEKMNAWSAPNALPPEVPWPLLLTGMFVNNLFYWATNQSIIQRSLGGKNLAESQKGAIWAGFFKCLDVFVIVLPGIIAFQLLAANGQMDTSVGMAADQAYPLLVMKVLPKPLMGFFAAVMFGAILSSFNSVLNSASTIFTLNVWQPIWGKQASNNKVVKVGQIFGTVVGVVSIAIAPFVMFFGTGIMNFINECWGFFSMPLLTAVLFGLLSKKAPAIAPKIVIPVHIVLYGLTKVIPFFSRFHYLYVVFALFVLECIIYAICIKVSPRQLAWEMPDAKVMDMTPWKSGKVWAIAGAAVVAIMYLIFSPLGIGA</sequence>
<feature type="transmembrane region" description="Helical" evidence="7">
    <location>
        <begin position="115"/>
        <end position="138"/>
    </location>
</feature>
<dbReference type="CDD" id="cd10328">
    <property type="entry name" value="SLC5sbd_YidK"/>
    <property type="match status" value="1"/>
</dbReference>
<evidence type="ECO:0000256" key="5">
    <source>
        <dbReference type="ARBA" id="ARBA00023136"/>
    </source>
</evidence>
<dbReference type="PANTHER" id="PTHR11819:SF195">
    <property type="entry name" value="SODIUM_GLUCOSE COTRANSPORTER 4"/>
    <property type="match status" value="1"/>
</dbReference>
<evidence type="ECO:0000313" key="9">
    <source>
        <dbReference type="Proteomes" id="UP000620147"/>
    </source>
</evidence>
<evidence type="ECO:0000256" key="7">
    <source>
        <dbReference type="SAM" id="Phobius"/>
    </source>
</evidence>
<keyword evidence="3 7" id="KW-0812">Transmembrane</keyword>
<feature type="transmembrane region" description="Helical" evidence="7">
    <location>
        <begin position="520"/>
        <end position="541"/>
    </location>
</feature>
<dbReference type="PROSITE" id="PS50283">
    <property type="entry name" value="NA_SOLUT_SYMP_3"/>
    <property type="match status" value="1"/>
</dbReference>
<feature type="transmembrane region" description="Helical" evidence="7">
    <location>
        <begin position="247"/>
        <end position="266"/>
    </location>
</feature>
<feature type="transmembrane region" description="Helical" evidence="7">
    <location>
        <begin position="6"/>
        <end position="21"/>
    </location>
</feature>
<keyword evidence="4 7" id="KW-1133">Transmembrane helix</keyword>
<feature type="transmembrane region" description="Helical" evidence="7">
    <location>
        <begin position="451"/>
        <end position="469"/>
    </location>
</feature>
<feature type="transmembrane region" description="Helical" evidence="7">
    <location>
        <begin position="158"/>
        <end position="179"/>
    </location>
</feature>
<dbReference type="PANTHER" id="PTHR11819">
    <property type="entry name" value="SOLUTE CARRIER FAMILY 5"/>
    <property type="match status" value="1"/>
</dbReference>
<protein>
    <submittedName>
        <fullName evidence="8">Solute:sodium symporter family transporter</fullName>
    </submittedName>
</protein>
<dbReference type="RefSeq" id="WP_117751237.1">
    <property type="nucleotide sequence ID" value="NZ_BLYJ01000013.1"/>
</dbReference>
<dbReference type="Proteomes" id="UP000620147">
    <property type="component" value="Unassembled WGS sequence"/>
</dbReference>
<dbReference type="NCBIfam" id="NF007790">
    <property type="entry name" value="PRK10484.1"/>
    <property type="match status" value="1"/>
</dbReference>
<evidence type="ECO:0000256" key="1">
    <source>
        <dbReference type="ARBA" id="ARBA00004141"/>
    </source>
</evidence>
<comment type="similarity">
    <text evidence="2 6">Belongs to the sodium:solute symporter (SSF) (TC 2.A.21) family.</text>
</comment>